<name>A0AAD5ED13_UMBRA</name>
<evidence type="ECO:0000256" key="5">
    <source>
        <dbReference type="ARBA" id="ARBA00022728"/>
    </source>
</evidence>
<evidence type="ECO:0000256" key="6">
    <source>
        <dbReference type="ARBA" id="ARBA00022737"/>
    </source>
</evidence>
<evidence type="ECO:0000256" key="2">
    <source>
        <dbReference type="ARBA" id="ARBA00008644"/>
    </source>
</evidence>
<feature type="domain" description="Pre-mRNA-splicing factor Syf1/CRNKL1-like C-terminal HAT-repeats" evidence="13">
    <location>
        <begin position="397"/>
        <end position="749"/>
    </location>
</feature>
<dbReference type="PANTHER" id="PTHR11246:SF5">
    <property type="entry name" value="PRE-MRNA-SPLICING FACTOR SYF1"/>
    <property type="match status" value="1"/>
</dbReference>
<comment type="subcellular location">
    <subcellularLocation>
        <location evidence="1">Nucleus</location>
    </subcellularLocation>
</comment>
<protein>
    <recommendedName>
        <fullName evidence="10">Pre-mRNA-splicing factor SYF1</fullName>
    </recommendedName>
    <alternativeName>
        <fullName evidence="11">Pre-mRNA-splicing factor syf1</fullName>
    </alternativeName>
</protein>
<feature type="domain" description="Pre-mRNA-splicing factor SYF1 central HAT repeats" evidence="12">
    <location>
        <begin position="186"/>
        <end position="395"/>
    </location>
</feature>
<evidence type="ECO:0000256" key="4">
    <source>
        <dbReference type="ARBA" id="ARBA00022664"/>
    </source>
</evidence>
<evidence type="ECO:0000259" key="14">
    <source>
        <dbReference type="Pfam" id="PF23233"/>
    </source>
</evidence>
<dbReference type="InterPro" id="IPR045075">
    <property type="entry name" value="Syf1-like"/>
</dbReference>
<sequence length="763" mass="89381">MVAATIPGEVRDTSHFADTLLITDDDVPYEEEILRNPNTLRCWLRYIEHKKDAPKNQLFLVYERCLKQLPGSYKIWKKYLDLRRAQIKGLNPIQHADLFEAVNECYERSLVLLNKMPRIWLDYCAFLMKQPHITRTRRTFDKALRSLPLTQHERVWTLYLEFAKEVGGETANKLYKRYLKLDPSHVEAYIDHLLSLEHYDEAAIKLASVVNDDKFKSVRGKSHYQLWQDLCDLVVKYSEDIKTLKVEAIIRSGIRRFTDQVGMLYCLLAMYWIKLGLLDKARDVYEEGITTVMTVRDFTAVFDAYAEFEEEVITSKMELAAEREESGDVDKEEDLDLDMRLLRFERLMDRRPFLVNDVLLRQNPNNVLEWEKRVSLWKDDKAKVVETYTDAVQTVNPRKAPGKFHTLWIHFAKFYEDGGDLESARSIFEKAVKVPFASVNDLAEVWCEYAEMETRHESFDNALDVMGRATVIPRLGNVNPHNVNFHDETISPQQRVFKSLKLWGFYVDLEESVGTVESTKAVYDKIMDLRIANPQIIVNYATFLEENEYYEDSFKVYERGIDLFGWPIAFELWNIYLERFLRRYGGTKLERTRDLFEKSLDGCPPKYAKPLYLMYGKLEEEHGLARHAMRIYDRATRAVSDEDRLEMFNFYIAKASASFGVTATRDIYEKAIEVLPDRDARTMCLKYADIETKLGEIDRARAVYGHAAQFADPRSAESFWQKWHDFEVKHGNEDTFKEMLRIKRSVGYSVYAHNPISTEIKTA</sequence>
<gene>
    <name evidence="15" type="ORF">K450DRAFT_235611</name>
</gene>
<evidence type="ECO:0000256" key="3">
    <source>
        <dbReference type="ARBA" id="ARBA00011524"/>
    </source>
</evidence>
<evidence type="ECO:0000259" key="13">
    <source>
        <dbReference type="Pfam" id="PF23231"/>
    </source>
</evidence>
<dbReference type="FunFam" id="1.25.40.10:FF:000038">
    <property type="entry name" value="Putative pre-mRNA-splicing factor SYF1"/>
    <property type="match status" value="1"/>
</dbReference>
<proteinExistence type="inferred from homology"/>
<dbReference type="GO" id="GO:0000349">
    <property type="term" value="P:generation of catalytic spliceosome for first transesterification step"/>
    <property type="evidence" value="ECO:0007669"/>
    <property type="project" value="TreeGrafter"/>
</dbReference>
<dbReference type="Pfam" id="PF23231">
    <property type="entry name" value="HAT_Syf1_CNRKL1_C"/>
    <property type="match status" value="1"/>
</dbReference>
<dbReference type="EMBL" id="MU620910">
    <property type="protein sequence ID" value="KAI8580715.1"/>
    <property type="molecule type" value="Genomic_DNA"/>
</dbReference>
<accession>A0AAD5ED13</accession>
<evidence type="ECO:0000313" key="15">
    <source>
        <dbReference type="EMBL" id="KAI8580715.1"/>
    </source>
</evidence>
<dbReference type="FunFam" id="1.25.40.10:FF:000182">
    <property type="entry name" value="Pre-mRNA-splicing factor SYF1"/>
    <property type="match status" value="1"/>
</dbReference>
<comment type="function">
    <text evidence="9">Involved in pre-mRNA splicing and cell cycle progression.</text>
</comment>
<evidence type="ECO:0000256" key="8">
    <source>
        <dbReference type="ARBA" id="ARBA00023242"/>
    </source>
</evidence>
<dbReference type="PANTHER" id="PTHR11246">
    <property type="entry name" value="PRE-MRNA SPLICING FACTOR"/>
    <property type="match status" value="1"/>
</dbReference>
<dbReference type="SMART" id="SM00386">
    <property type="entry name" value="HAT"/>
    <property type="match status" value="11"/>
</dbReference>
<dbReference type="InterPro" id="IPR003107">
    <property type="entry name" value="HAT"/>
</dbReference>
<reference evidence="15" key="2">
    <citation type="journal article" date="2022" name="Proc. Natl. Acad. Sci. U.S.A.">
        <title>Diploid-dominant life cycles characterize the early evolution of Fungi.</title>
        <authorList>
            <person name="Amses K.R."/>
            <person name="Simmons D.R."/>
            <person name="Longcore J.E."/>
            <person name="Mondo S.J."/>
            <person name="Seto K."/>
            <person name="Jeronimo G.H."/>
            <person name="Bonds A.E."/>
            <person name="Quandt C.A."/>
            <person name="Davis W.J."/>
            <person name="Chang Y."/>
            <person name="Federici B.A."/>
            <person name="Kuo A."/>
            <person name="LaButti K."/>
            <person name="Pangilinan J."/>
            <person name="Andreopoulos W."/>
            <person name="Tritt A."/>
            <person name="Riley R."/>
            <person name="Hundley H."/>
            <person name="Johnson J."/>
            <person name="Lipzen A."/>
            <person name="Barry K."/>
            <person name="Lang B.F."/>
            <person name="Cuomo C.A."/>
            <person name="Buchler N.E."/>
            <person name="Grigoriev I.V."/>
            <person name="Spatafora J.W."/>
            <person name="Stajich J.E."/>
            <person name="James T.Y."/>
        </authorList>
    </citation>
    <scope>NUCLEOTIDE SEQUENCE</scope>
    <source>
        <strain evidence="15">AG</strain>
    </source>
</reference>
<dbReference type="InterPro" id="IPR056350">
    <property type="entry name" value="HAT_Syf1_central"/>
</dbReference>
<dbReference type="SUPFAM" id="SSF48452">
    <property type="entry name" value="TPR-like"/>
    <property type="match status" value="4"/>
</dbReference>
<dbReference type="Pfam" id="PF23233">
    <property type="entry name" value="HAT_Syf1_CNRKL1_N"/>
    <property type="match status" value="1"/>
</dbReference>
<keyword evidence="4" id="KW-0507">mRNA processing</keyword>
<dbReference type="GeneID" id="75913463"/>
<comment type="subunit">
    <text evidence="3">Associated with the spliceosome.</text>
</comment>
<dbReference type="FunFam" id="1.25.40.10:FF:000137">
    <property type="entry name" value="Pre-mRNA-splicing factor syf1"/>
    <property type="match status" value="1"/>
</dbReference>
<dbReference type="Gene3D" id="1.25.40.10">
    <property type="entry name" value="Tetratricopeptide repeat domain"/>
    <property type="match status" value="5"/>
</dbReference>
<organism evidence="15 16">
    <name type="scientific">Umbelopsis ramanniana AG</name>
    <dbReference type="NCBI Taxonomy" id="1314678"/>
    <lineage>
        <taxon>Eukaryota</taxon>
        <taxon>Fungi</taxon>
        <taxon>Fungi incertae sedis</taxon>
        <taxon>Mucoromycota</taxon>
        <taxon>Mucoromycotina</taxon>
        <taxon>Umbelopsidomycetes</taxon>
        <taxon>Umbelopsidales</taxon>
        <taxon>Umbelopsidaceae</taxon>
        <taxon>Umbelopsis</taxon>
    </lineage>
</organism>
<dbReference type="InterPro" id="IPR055430">
    <property type="entry name" value="HAT_Syf1_CNRKL1_C"/>
</dbReference>
<dbReference type="GO" id="GO:0071007">
    <property type="term" value="C:U2-type catalytic step 2 spliceosome"/>
    <property type="evidence" value="ECO:0007669"/>
    <property type="project" value="TreeGrafter"/>
</dbReference>
<keyword evidence="7" id="KW-0508">mRNA splicing</keyword>
<dbReference type="RefSeq" id="XP_051445719.1">
    <property type="nucleotide sequence ID" value="XM_051588118.1"/>
</dbReference>
<dbReference type="GO" id="GO:0000974">
    <property type="term" value="C:Prp19 complex"/>
    <property type="evidence" value="ECO:0007669"/>
    <property type="project" value="TreeGrafter"/>
</dbReference>
<dbReference type="AlphaFoldDB" id="A0AAD5ED13"/>
<dbReference type="InterPro" id="IPR055433">
    <property type="entry name" value="HAT_Syf1-like_N"/>
</dbReference>
<evidence type="ECO:0000256" key="10">
    <source>
        <dbReference type="ARBA" id="ARBA00039472"/>
    </source>
</evidence>
<keyword evidence="6" id="KW-0677">Repeat</keyword>
<keyword evidence="8" id="KW-0539">Nucleus</keyword>
<keyword evidence="5" id="KW-0747">Spliceosome</keyword>
<evidence type="ECO:0000313" key="16">
    <source>
        <dbReference type="Proteomes" id="UP001206595"/>
    </source>
</evidence>
<comment type="similarity">
    <text evidence="2">Belongs to the crooked-neck family.</text>
</comment>
<dbReference type="FunFam" id="1.25.40.10:FF:000023">
    <property type="entry name" value="Pre-mRNA-splicing factor SYF1"/>
    <property type="match status" value="1"/>
</dbReference>
<evidence type="ECO:0000256" key="1">
    <source>
        <dbReference type="ARBA" id="ARBA00004123"/>
    </source>
</evidence>
<dbReference type="InterPro" id="IPR011990">
    <property type="entry name" value="TPR-like_helical_dom_sf"/>
</dbReference>
<comment type="caution">
    <text evidence="15">The sequence shown here is derived from an EMBL/GenBank/DDBJ whole genome shotgun (WGS) entry which is preliminary data.</text>
</comment>
<feature type="domain" description="Pre-mRNA-splicing factor Syf1-like N-terminal HAT-repeats" evidence="14">
    <location>
        <begin position="25"/>
        <end position="183"/>
    </location>
</feature>
<evidence type="ECO:0000256" key="9">
    <source>
        <dbReference type="ARBA" id="ARBA00037272"/>
    </source>
</evidence>
<evidence type="ECO:0000259" key="12">
    <source>
        <dbReference type="Pfam" id="PF23220"/>
    </source>
</evidence>
<evidence type="ECO:0000256" key="11">
    <source>
        <dbReference type="ARBA" id="ARBA00067212"/>
    </source>
</evidence>
<reference evidence="15" key="1">
    <citation type="submission" date="2021-06" db="EMBL/GenBank/DDBJ databases">
        <authorList>
            <consortium name="DOE Joint Genome Institute"/>
            <person name="Mondo S.J."/>
            <person name="Amses K.R."/>
            <person name="Simmons D.R."/>
            <person name="Longcore J.E."/>
            <person name="Seto K."/>
            <person name="Alves G.H."/>
            <person name="Bonds A.E."/>
            <person name="Quandt C.A."/>
            <person name="Davis W.J."/>
            <person name="Chang Y."/>
            <person name="Letcher P.M."/>
            <person name="Powell M.J."/>
            <person name="Kuo A."/>
            <person name="Labutti K."/>
            <person name="Pangilinan J."/>
            <person name="Andreopoulos W."/>
            <person name="Tritt A."/>
            <person name="Riley R."/>
            <person name="Hundley H."/>
            <person name="Johnson J."/>
            <person name="Lipzen A."/>
            <person name="Barry K."/>
            <person name="Berbee M.L."/>
            <person name="Buchler N.E."/>
            <person name="Grigoriev I.V."/>
            <person name="Spatafora J.W."/>
            <person name="Stajich J.E."/>
            <person name="James T.Y."/>
        </authorList>
    </citation>
    <scope>NUCLEOTIDE SEQUENCE</scope>
    <source>
        <strain evidence="15">AG</strain>
    </source>
</reference>
<evidence type="ECO:0000256" key="7">
    <source>
        <dbReference type="ARBA" id="ARBA00023187"/>
    </source>
</evidence>
<keyword evidence="16" id="KW-1185">Reference proteome</keyword>
<dbReference type="Proteomes" id="UP001206595">
    <property type="component" value="Unassembled WGS sequence"/>
</dbReference>
<dbReference type="GO" id="GO:0071014">
    <property type="term" value="C:post-mRNA release spliceosomal complex"/>
    <property type="evidence" value="ECO:0007669"/>
    <property type="project" value="TreeGrafter"/>
</dbReference>
<dbReference type="Pfam" id="PF23220">
    <property type="entry name" value="HAT_Syf1_M"/>
    <property type="match status" value="1"/>
</dbReference>